<dbReference type="Gene3D" id="1.20.5.1930">
    <property type="match status" value="1"/>
</dbReference>
<keyword evidence="4" id="KW-0472">Membrane</keyword>
<keyword evidence="4" id="KW-1133">Transmembrane helix</keyword>
<protein>
    <submittedName>
        <fullName evidence="6">Two-component sensor histidine kinase</fullName>
    </submittedName>
</protein>
<evidence type="ECO:0000256" key="2">
    <source>
        <dbReference type="ARBA" id="ARBA00022777"/>
    </source>
</evidence>
<accession>A0ABM6Z722</accession>
<dbReference type="Pfam" id="PF07730">
    <property type="entry name" value="HisKA_3"/>
    <property type="match status" value="1"/>
</dbReference>
<dbReference type="GO" id="GO:0016301">
    <property type="term" value="F:kinase activity"/>
    <property type="evidence" value="ECO:0007669"/>
    <property type="project" value="UniProtKB-KW"/>
</dbReference>
<keyword evidence="1" id="KW-0808">Transferase</keyword>
<gene>
    <name evidence="6" type="ORF">D5R93_12210</name>
</gene>
<dbReference type="Gene3D" id="3.30.565.10">
    <property type="entry name" value="Histidine kinase-like ATPase, C-terminal domain"/>
    <property type="match status" value="1"/>
</dbReference>
<sequence>MRTTVGLVCDVRLGLLFACEVGLILTGSSPRIMVVLLAAMVMGWVPLYLLRRWPETLGQGWWFPCADLLVTVLTVLLLSGAFENAFHLVVPYVLASALLVGIVLRAVQAAVWTSGVVSALALVRTGQEELSSVVLVASVLGVAACVLLGDRLRTQVREASRLSAEVAATRAEERALAERLTIARDLHDSLAKSVHGIRMLAESLHDSLASENHHDVGLSRVLLDSADEASREARLVLDGLRASGEDDVVGALTQEVVRWSERTGIEVTCRRGQAPPRVACRAEAMWQIQRVLGEVLANTEKHAQAQCVDFCAWVEDGALHLEVSDDGVGLGGQDLTTPPSGGHYGVAGMRERAGQLGARLTIESQPEPGVGVRTRMSVPMTALTESGGRQV</sequence>
<dbReference type="SMART" id="SM00387">
    <property type="entry name" value="HATPase_c"/>
    <property type="match status" value="1"/>
</dbReference>
<evidence type="ECO:0000256" key="4">
    <source>
        <dbReference type="SAM" id="Phobius"/>
    </source>
</evidence>
<feature type="domain" description="Histidine kinase/HSP90-like ATPase" evidence="5">
    <location>
        <begin position="283"/>
        <end position="382"/>
    </location>
</feature>
<reference evidence="6 7" key="1">
    <citation type="submission" date="2018-09" db="EMBL/GenBank/DDBJ databases">
        <authorList>
            <person name="Li J."/>
        </authorList>
    </citation>
    <scope>NUCLEOTIDE SEQUENCE [LARGE SCALE GENOMIC DNA]</scope>
    <source>
        <strain evidence="6 7">2129</strain>
    </source>
</reference>
<dbReference type="Proteomes" id="UP000273001">
    <property type="component" value="Chromosome"/>
</dbReference>
<feature type="transmembrane region" description="Helical" evidence="4">
    <location>
        <begin position="32"/>
        <end position="49"/>
    </location>
</feature>
<dbReference type="InterPro" id="IPR036890">
    <property type="entry name" value="HATPase_C_sf"/>
</dbReference>
<dbReference type="PANTHER" id="PTHR24421:SF58">
    <property type="entry name" value="SIGNAL TRANSDUCTION HISTIDINE-PROTEIN KINASE_PHOSPHATASE UHPB"/>
    <property type="match status" value="1"/>
</dbReference>
<dbReference type="Pfam" id="PF02518">
    <property type="entry name" value="HATPase_c"/>
    <property type="match status" value="1"/>
</dbReference>
<evidence type="ECO:0000256" key="1">
    <source>
        <dbReference type="ARBA" id="ARBA00022679"/>
    </source>
</evidence>
<dbReference type="InterPro" id="IPR011712">
    <property type="entry name" value="Sig_transdc_His_kin_sub3_dim/P"/>
</dbReference>
<dbReference type="PANTHER" id="PTHR24421">
    <property type="entry name" value="NITRATE/NITRITE SENSOR PROTEIN NARX-RELATED"/>
    <property type="match status" value="1"/>
</dbReference>
<evidence type="ECO:0000313" key="7">
    <source>
        <dbReference type="Proteomes" id="UP000273001"/>
    </source>
</evidence>
<dbReference type="CDD" id="cd16917">
    <property type="entry name" value="HATPase_UhpB-NarQ-NarX-like"/>
    <property type="match status" value="1"/>
</dbReference>
<evidence type="ECO:0000259" key="5">
    <source>
        <dbReference type="SMART" id="SM00387"/>
    </source>
</evidence>
<feature type="transmembrane region" description="Helical" evidence="4">
    <location>
        <begin position="89"/>
        <end position="110"/>
    </location>
</feature>
<name>A0ABM6Z722_9ACTO</name>
<keyword evidence="4" id="KW-0812">Transmembrane</keyword>
<evidence type="ECO:0000313" key="6">
    <source>
        <dbReference type="EMBL" id="AYD91021.1"/>
    </source>
</evidence>
<feature type="transmembrane region" description="Helical" evidence="4">
    <location>
        <begin position="61"/>
        <end position="82"/>
    </location>
</feature>
<evidence type="ECO:0000256" key="3">
    <source>
        <dbReference type="ARBA" id="ARBA00023012"/>
    </source>
</evidence>
<dbReference type="EMBL" id="CP032514">
    <property type="protein sequence ID" value="AYD91021.1"/>
    <property type="molecule type" value="Genomic_DNA"/>
</dbReference>
<dbReference type="InterPro" id="IPR003594">
    <property type="entry name" value="HATPase_dom"/>
</dbReference>
<dbReference type="SUPFAM" id="SSF55874">
    <property type="entry name" value="ATPase domain of HSP90 chaperone/DNA topoisomerase II/histidine kinase"/>
    <property type="match status" value="1"/>
</dbReference>
<keyword evidence="3" id="KW-0902">Two-component regulatory system</keyword>
<dbReference type="InterPro" id="IPR050482">
    <property type="entry name" value="Sensor_HK_TwoCompSys"/>
</dbReference>
<organism evidence="6 7">
    <name type="scientific">Actinomyces lilanjuaniae</name>
    <dbReference type="NCBI Taxonomy" id="2321394"/>
    <lineage>
        <taxon>Bacteria</taxon>
        <taxon>Bacillati</taxon>
        <taxon>Actinomycetota</taxon>
        <taxon>Actinomycetes</taxon>
        <taxon>Actinomycetales</taxon>
        <taxon>Actinomycetaceae</taxon>
        <taxon>Actinomyces</taxon>
    </lineage>
</organism>
<feature type="transmembrane region" description="Helical" evidence="4">
    <location>
        <begin position="130"/>
        <end position="149"/>
    </location>
</feature>
<proteinExistence type="predicted"/>
<keyword evidence="2 6" id="KW-0418">Kinase</keyword>
<keyword evidence="7" id="KW-1185">Reference proteome</keyword>